<comment type="caution">
    <text evidence="2">The sequence shown here is derived from an EMBL/GenBank/DDBJ whole genome shotgun (WGS) entry which is preliminary data.</text>
</comment>
<geneLocation type="chloroplast" evidence="2"/>
<name>A0A8J5C1X1_ZINOF</name>
<evidence type="ECO:0000313" key="1">
    <source>
        <dbReference type="EMBL" id="KAG6467614.1"/>
    </source>
</evidence>
<evidence type="ECO:0000313" key="2">
    <source>
        <dbReference type="EMBL" id="KAG6467617.1"/>
    </source>
</evidence>
<sequence length="84" mass="9584">MNCWHQSYILSLWTEEKGGSAGRGLYHERSKEVNLLQIYNMDSGNAMELDPRVDPNESVFPQSNSAKRKPVFRNSGVEFLDPLP</sequence>
<gene>
    <name evidence="3" type="ORF">ZIOFF_028419</name>
    <name evidence="4" type="ORF">ZIOFF_028431</name>
    <name evidence="1" type="ORF">ZIOFF_074565</name>
    <name evidence="2" type="ORF">ZIOFF_074575</name>
</gene>
<keyword evidence="2" id="KW-0934">Plastid</keyword>
<keyword evidence="5" id="KW-1185">Reference proteome</keyword>
<evidence type="ECO:0000313" key="5">
    <source>
        <dbReference type="Proteomes" id="UP000734854"/>
    </source>
</evidence>
<organism evidence="2 5">
    <name type="scientific">Zingiber officinale</name>
    <name type="common">Ginger</name>
    <name type="synonym">Amomum zingiber</name>
    <dbReference type="NCBI Taxonomy" id="94328"/>
    <lineage>
        <taxon>Eukaryota</taxon>
        <taxon>Viridiplantae</taxon>
        <taxon>Streptophyta</taxon>
        <taxon>Embryophyta</taxon>
        <taxon>Tracheophyta</taxon>
        <taxon>Spermatophyta</taxon>
        <taxon>Magnoliopsida</taxon>
        <taxon>Liliopsida</taxon>
        <taxon>Zingiberales</taxon>
        <taxon>Zingiberaceae</taxon>
        <taxon>Zingiber</taxon>
    </lineage>
</organism>
<dbReference type="AlphaFoldDB" id="A0A8J5C1X1"/>
<dbReference type="EMBL" id="JACMSC010000031">
    <property type="protein sequence ID" value="KAG6467617.1"/>
    <property type="molecule type" value="Genomic_DNA"/>
</dbReference>
<keyword evidence="2" id="KW-0150">Chloroplast</keyword>
<accession>A0A8J5C1X1</accession>
<dbReference type="Proteomes" id="UP000734854">
    <property type="component" value="Unassembled WGS sequence"/>
</dbReference>
<dbReference type="EMBL" id="JACMSC010000008">
    <property type="protein sequence ID" value="KAG6510407.1"/>
    <property type="molecule type" value="Genomic_DNA"/>
</dbReference>
<evidence type="ECO:0000313" key="3">
    <source>
        <dbReference type="EMBL" id="KAG6510407.1"/>
    </source>
</evidence>
<proteinExistence type="predicted"/>
<dbReference type="EMBL" id="JACMSC010000008">
    <property type="protein sequence ID" value="KAG6510414.1"/>
    <property type="molecule type" value="Genomic_DNA"/>
</dbReference>
<dbReference type="EMBL" id="JACMSC010000031">
    <property type="protein sequence ID" value="KAG6467614.1"/>
    <property type="molecule type" value="Genomic_DNA"/>
</dbReference>
<evidence type="ECO:0000313" key="4">
    <source>
        <dbReference type="EMBL" id="KAG6510414.1"/>
    </source>
</evidence>
<reference evidence="2 5" key="1">
    <citation type="submission" date="2020-08" db="EMBL/GenBank/DDBJ databases">
        <title>Plant Genome Project.</title>
        <authorList>
            <person name="Zhang R.-G."/>
        </authorList>
    </citation>
    <scope>NUCLEOTIDE SEQUENCE [LARGE SCALE GENOMIC DNA]</scope>
    <source>
        <tissue evidence="2">Rhizome</tissue>
    </source>
</reference>
<protein>
    <submittedName>
        <fullName evidence="2">Uncharacterized protein</fullName>
    </submittedName>
</protein>